<sequence length="139" mass="15468">MPPASGLGPKDITAGGRKGAAIYALRDRYRRLFVFGVSWLTTDRPQKDIRPSRKTRRMNEPSRKRIERPQFHVRDSSFDGTFSGSGIAEVDWVKAERGPEQNEDSVDVEVEFCLTPVAKPVVPVVAMAMAVVVRLAKLA</sequence>
<gene>
    <name evidence="2" type="primary">Necator_chrIV.g14440</name>
    <name evidence="2" type="ORF">RB195_001146</name>
</gene>
<feature type="region of interest" description="Disordered" evidence="1">
    <location>
        <begin position="45"/>
        <end position="66"/>
    </location>
</feature>
<dbReference type="Proteomes" id="UP001303046">
    <property type="component" value="Unassembled WGS sequence"/>
</dbReference>
<comment type="caution">
    <text evidence="2">The sequence shown here is derived from an EMBL/GenBank/DDBJ whole genome shotgun (WGS) entry which is preliminary data.</text>
</comment>
<dbReference type="EMBL" id="JAVFWL010000004">
    <property type="protein sequence ID" value="KAK6748348.1"/>
    <property type="molecule type" value="Genomic_DNA"/>
</dbReference>
<keyword evidence="3" id="KW-1185">Reference proteome</keyword>
<accession>A0ABR1DCW5</accession>
<evidence type="ECO:0000313" key="3">
    <source>
        <dbReference type="Proteomes" id="UP001303046"/>
    </source>
</evidence>
<evidence type="ECO:0000313" key="2">
    <source>
        <dbReference type="EMBL" id="KAK6748348.1"/>
    </source>
</evidence>
<name>A0ABR1DCW5_NECAM</name>
<evidence type="ECO:0000256" key="1">
    <source>
        <dbReference type="SAM" id="MobiDB-lite"/>
    </source>
</evidence>
<organism evidence="2 3">
    <name type="scientific">Necator americanus</name>
    <name type="common">Human hookworm</name>
    <dbReference type="NCBI Taxonomy" id="51031"/>
    <lineage>
        <taxon>Eukaryota</taxon>
        <taxon>Metazoa</taxon>
        <taxon>Ecdysozoa</taxon>
        <taxon>Nematoda</taxon>
        <taxon>Chromadorea</taxon>
        <taxon>Rhabditida</taxon>
        <taxon>Rhabditina</taxon>
        <taxon>Rhabditomorpha</taxon>
        <taxon>Strongyloidea</taxon>
        <taxon>Ancylostomatidae</taxon>
        <taxon>Bunostominae</taxon>
        <taxon>Necator</taxon>
    </lineage>
</organism>
<proteinExistence type="predicted"/>
<protein>
    <submittedName>
        <fullName evidence="2">Uncharacterized protein</fullName>
    </submittedName>
</protein>
<reference evidence="2 3" key="1">
    <citation type="submission" date="2023-08" db="EMBL/GenBank/DDBJ databases">
        <title>A Necator americanus chromosomal reference genome.</title>
        <authorList>
            <person name="Ilik V."/>
            <person name="Petrzelkova K.J."/>
            <person name="Pardy F."/>
            <person name="Fuh T."/>
            <person name="Niatou-Singa F.S."/>
            <person name="Gouil Q."/>
            <person name="Baker L."/>
            <person name="Ritchie M.E."/>
            <person name="Jex A.R."/>
            <person name="Gazzola D."/>
            <person name="Li H."/>
            <person name="Toshio Fujiwara R."/>
            <person name="Zhan B."/>
            <person name="Aroian R.V."/>
            <person name="Pafco B."/>
            <person name="Schwarz E.M."/>
        </authorList>
    </citation>
    <scope>NUCLEOTIDE SEQUENCE [LARGE SCALE GENOMIC DNA]</scope>
    <source>
        <strain evidence="2 3">Aroian</strain>
        <tissue evidence="2">Whole animal</tissue>
    </source>
</reference>